<evidence type="ECO:0000313" key="3">
    <source>
        <dbReference type="Proteomes" id="UP001157418"/>
    </source>
</evidence>
<dbReference type="AlphaFoldDB" id="A0AAU9M832"/>
<accession>A0AAU9M832</accession>
<proteinExistence type="predicted"/>
<dbReference type="EMBL" id="CAKMRJ010001112">
    <property type="protein sequence ID" value="CAH1422345.1"/>
    <property type="molecule type" value="Genomic_DNA"/>
</dbReference>
<gene>
    <name evidence="2" type="ORF">LVIROSA_LOCUS9683</name>
</gene>
<dbReference type="Proteomes" id="UP001157418">
    <property type="component" value="Unassembled WGS sequence"/>
</dbReference>
<evidence type="ECO:0000313" key="2">
    <source>
        <dbReference type="EMBL" id="CAH1422345.1"/>
    </source>
</evidence>
<reference evidence="2 3" key="1">
    <citation type="submission" date="2022-01" db="EMBL/GenBank/DDBJ databases">
        <authorList>
            <person name="Xiong W."/>
            <person name="Schranz E."/>
        </authorList>
    </citation>
    <scope>NUCLEOTIDE SEQUENCE [LARGE SCALE GENOMIC DNA]</scope>
</reference>
<name>A0AAU9M832_9ASTR</name>
<feature type="compositionally biased region" description="Basic and acidic residues" evidence="1">
    <location>
        <begin position="1"/>
        <end position="11"/>
    </location>
</feature>
<evidence type="ECO:0000256" key="1">
    <source>
        <dbReference type="SAM" id="MobiDB-lite"/>
    </source>
</evidence>
<organism evidence="2 3">
    <name type="scientific">Lactuca virosa</name>
    <dbReference type="NCBI Taxonomy" id="75947"/>
    <lineage>
        <taxon>Eukaryota</taxon>
        <taxon>Viridiplantae</taxon>
        <taxon>Streptophyta</taxon>
        <taxon>Embryophyta</taxon>
        <taxon>Tracheophyta</taxon>
        <taxon>Spermatophyta</taxon>
        <taxon>Magnoliopsida</taxon>
        <taxon>eudicotyledons</taxon>
        <taxon>Gunneridae</taxon>
        <taxon>Pentapetalae</taxon>
        <taxon>asterids</taxon>
        <taxon>campanulids</taxon>
        <taxon>Asterales</taxon>
        <taxon>Asteraceae</taxon>
        <taxon>Cichorioideae</taxon>
        <taxon>Cichorieae</taxon>
        <taxon>Lactucinae</taxon>
        <taxon>Lactuca</taxon>
    </lineage>
</organism>
<sequence>MVTDPDLKHGMENVPSAEDQTSPAPTTTIVFQQKLFSTGASLFQVSSVESTVITVNPPLVGLVLPSSSDLISMETSDMTPDFGNDALLEVAAITLPNTLQQIVLPSSQKDLTIPTLVSLAASLPYFQRSFIETSVPTSPKIENTSDEEILDRSHTCLMERMYFLDEVSACTQTRAQILALKL</sequence>
<keyword evidence="3" id="KW-1185">Reference proteome</keyword>
<comment type="caution">
    <text evidence="2">The sequence shown here is derived from an EMBL/GenBank/DDBJ whole genome shotgun (WGS) entry which is preliminary data.</text>
</comment>
<protein>
    <submittedName>
        <fullName evidence="2">Uncharacterized protein</fullName>
    </submittedName>
</protein>
<feature type="region of interest" description="Disordered" evidence="1">
    <location>
        <begin position="1"/>
        <end position="24"/>
    </location>
</feature>